<dbReference type="EMBL" id="JAKZHW010000001">
    <property type="protein sequence ID" value="MCH8615628.1"/>
    <property type="molecule type" value="Genomic_DNA"/>
</dbReference>
<evidence type="ECO:0000313" key="2">
    <source>
        <dbReference type="EMBL" id="MCH8615628.1"/>
    </source>
</evidence>
<proteinExistence type="predicted"/>
<dbReference type="RefSeq" id="WP_241446442.1">
    <property type="nucleotide sequence ID" value="NZ_JAKZHW010000001.1"/>
</dbReference>
<feature type="transmembrane region" description="Helical" evidence="1">
    <location>
        <begin position="12"/>
        <end position="33"/>
    </location>
</feature>
<keyword evidence="3" id="KW-1185">Reference proteome</keyword>
<organism evidence="2 3">
    <name type="scientific">Sphingomonas telluris</name>
    <dbReference type="NCBI Taxonomy" id="2907998"/>
    <lineage>
        <taxon>Bacteria</taxon>
        <taxon>Pseudomonadati</taxon>
        <taxon>Pseudomonadota</taxon>
        <taxon>Alphaproteobacteria</taxon>
        <taxon>Sphingomonadales</taxon>
        <taxon>Sphingomonadaceae</taxon>
        <taxon>Sphingomonas</taxon>
    </lineage>
</organism>
<feature type="transmembrane region" description="Helical" evidence="1">
    <location>
        <begin position="39"/>
        <end position="58"/>
    </location>
</feature>
<evidence type="ECO:0000256" key="1">
    <source>
        <dbReference type="SAM" id="Phobius"/>
    </source>
</evidence>
<reference evidence="2 3" key="1">
    <citation type="submission" date="2022-03" db="EMBL/GenBank/DDBJ databases">
        <authorList>
            <person name="Jo J.-H."/>
            <person name="Im W.-T."/>
        </authorList>
    </citation>
    <scope>NUCLEOTIDE SEQUENCE [LARGE SCALE GENOMIC DNA]</scope>
    <source>
        <strain evidence="2 3">SM33</strain>
    </source>
</reference>
<keyword evidence="1" id="KW-0812">Transmembrane</keyword>
<gene>
    <name evidence="2" type="ORF">LZ016_05880</name>
</gene>
<name>A0ABS9VKY4_9SPHN</name>
<keyword evidence="1" id="KW-0472">Membrane</keyword>
<dbReference type="Proteomes" id="UP001203058">
    <property type="component" value="Unassembled WGS sequence"/>
</dbReference>
<protein>
    <submittedName>
        <fullName evidence="2">Uncharacterized protein</fullName>
    </submittedName>
</protein>
<evidence type="ECO:0000313" key="3">
    <source>
        <dbReference type="Proteomes" id="UP001203058"/>
    </source>
</evidence>
<sequence>MSGDGEDIFSSLAFEFAPAAIFGSAVAFAASRALALPPFGMESMAVGAALFGVALLVLRRLGASSRRYALPEFEIAEFEPEEADNIDELVLALSGPQDRAAAEEEELLLDEVAPTSISEELVLDDVLKALDPESRVVQLFDPAKSPTAGELHARIERHLKSGPRVVPDATHELREALSALRQSLR</sequence>
<comment type="caution">
    <text evidence="2">The sequence shown here is derived from an EMBL/GenBank/DDBJ whole genome shotgun (WGS) entry which is preliminary data.</text>
</comment>
<keyword evidence="1" id="KW-1133">Transmembrane helix</keyword>
<accession>A0ABS9VKY4</accession>